<evidence type="ECO:0000313" key="2">
    <source>
        <dbReference type="WBParaSite" id="L893_g8353.t1"/>
    </source>
</evidence>
<name>A0A1I8AR96_9BILA</name>
<reference evidence="2" key="1">
    <citation type="submission" date="2016-11" db="UniProtKB">
        <authorList>
            <consortium name="WormBaseParasite"/>
        </authorList>
    </citation>
    <scope>IDENTIFICATION</scope>
</reference>
<organism evidence="1 2">
    <name type="scientific">Steinernema glaseri</name>
    <dbReference type="NCBI Taxonomy" id="37863"/>
    <lineage>
        <taxon>Eukaryota</taxon>
        <taxon>Metazoa</taxon>
        <taxon>Ecdysozoa</taxon>
        <taxon>Nematoda</taxon>
        <taxon>Chromadorea</taxon>
        <taxon>Rhabditida</taxon>
        <taxon>Tylenchina</taxon>
        <taxon>Panagrolaimomorpha</taxon>
        <taxon>Strongyloidoidea</taxon>
        <taxon>Steinernematidae</taxon>
        <taxon>Steinernema</taxon>
    </lineage>
</organism>
<proteinExistence type="predicted"/>
<sequence>MNGDVTVADLNRSGSVTSTIPCAAPRNSLCAGYSLTVDSRSLPVPWLDVSAKKKRRYSLDAHRSASTVFGFTDDVFAKTLVSFWDVSANAFRRSANPRGDPESVLLHRDLWDAEGQKVTRMFGKERSKVGAGPVPVTDLSLDPYKSTVSAFESIGVVP</sequence>
<dbReference type="WBParaSite" id="L893_g8353.t1">
    <property type="protein sequence ID" value="L893_g8353.t1"/>
    <property type="gene ID" value="L893_g8353"/>
</dbReference>
<dbReference type="Proteomes" id="UP000095287">
    <property type="component" value="Unplaced"/>
</dbReference>
<keyword evidence="1" id="KW-1185">Reference proteome</keyword>
<protein>
    <submittedName>
        <fullName evidence="2">Oxygenase</fullName>
    </submittedName>
</protein>
<accession>A0A1I8AR96</accession>
<dbReference type="AlphaFoldDB" id="A0A1I8AR96"/>
<evidence type="ECO:0000313" key="1">
    <source>
        <dbReference type="Proteomes" id="UP000095287"/>
    </source>
</evidence>